<protein>
    <submittedName>
        <fullName evidence="1">Uncharacterized protein</fullName>
    </submittedName>
</protein>
<evidence type="ECO:0000313" key="2">
    <source>
        <dbReference type="Proteomes" id="UP001489719"/>
    </source>
</evidence>
<reference evidence="2" key="1">
    <citation type="journal article" date="2024" name="Front. Bioeng. Biotechnol.">
        <title>Genome-scale model development and genomic sequencing of the oleaginous clade Lipomyces.</title>
        <authorList>
            <person name="Czajka J.J."/>
            <person name="Han Y."/>
            <person name="Kim J."/>
            <person name="Mondo S.J."/>
            <person name="Hofstad B.A."/>
            <person name="Robles A."/>
            <person name="Haridas S."/>
            <person name="Riley R."/>
            <person name="LaButti K."/>
            <person name="Pangilinan J."/>
            <person name="Andreopoulos W."/>
            <person name="Lipzen A."/>
            <person name="Yan J."/>
            <person name="Wang M."/>
            <person name="Ng V."/>
            <person name="Grigoriev I.V."/>
            <person name="Spatafora J.W."/>
            <person name="Magnuson J.K."/>
            <person name="Baker S.E."/>
            <person name="Pomraning K.R."/>
        </authorList>
    </citation>
    <scope>NUCLEOTIDE SEQUENCE [LARGE SCALE GENOMIC DNA]</scope>
    <source>
        <strain evidence="2">CBS 10300</strain>
    </source>
</reference>
<evidence type="ECO:0000313" key="1">
    <source>
        <dbReference type="EMBL" id="KAK9325953.1"/>
    </source>
</evidence>
<proteinExistence type="predicted"/>
<dbReference type="EMBL" id="MU970037">
    <property type="protein sequence ID" value="KAK9325953.1"/>
    <property type="molecule type" value="Genomic_DNA"/>
</dbReference>
<keyword evidence="2" id="KW-1185">Reference proteome</keyword>
<accession>A0ACC3TY51</accession>
<dbReference type="Proteomes" id="UP001489719">
    <property type="component" value="Unassembled WGS sequence"/>
</dbReference>
<comment type="caution">
    <text evidence="1">The sequence shown here is derived from an EMBL/GenBank/DDBJ whole genome shotgun (WGS) entry which is preliminary data.</text>
</comment>
<gene>
    <name evidence="1" type="ORF">V1517DRAFT_128345</name>
</gene>
<sequence length="86" mass="9855">MVKVGVKCGFWAYVYVICRINMFSFNFCFGLDINSLISVCGYECNCGREETHCHLSQSWYRALICFYCIFSASLLILLAANVRTRA</sequence>
<name>A0ACC3TY51_9ASCO</name>
<organism evidence="1 2">
    <name type="scientific">Lipomyces orientalis</name>
    <dbReference type="NCBI Taxonomy" id="1233043"/>
    <lineage>
        <taxon>Eukaryota</taxon>
        <taxon>Fungi</taxon>
        <taxon>Dikarya</taxon>
        <taxon>Ascomycota</taxon>
        <taxon>Saccharomycotina</taxon>
        <taxon>Lipomycetes</taxon>
        <taxon>Lipomycetales</taxon>
        <taxon>Lipomycetaceae</taxon>
        <taxon>Lipomyces</taxon>
    </lineage>
</organism>